<dbReference type="KEGG" id="mlr:MELLADRAFT_28915"/>
<keyword evidence="2" id="KW-0808">Transferase</keyword>
<organism evidence="4">
    <name type="scientific">Melampsora larici-populina (strain 98AG31 / pathotype 3-4-7)</name>
    <name type="common">Poplar leaf rust fungus</name>
    <dbReference type="NCBI Taxonomy" id="747676"/>
    <lineage>
        <taxon>Eukaryota</taxon>
        <taxon>Fungi</taxon>
        <taxon>Dikarya</taxon>
        <taxon>Basidiomycota</taxon>
        <taxon>Pucciniomycotina</taxon>
        <taxon>Pucciniomycetes</taxon>
        <taxon>Pucciniales</taxon>
        <taxon>Melampsoraceae</taxon>
        <taxon>Melampsora</taxon>
    </lineage>
</organism>
<proteinExistence type="predicted"/>
<keyword evidence="1" id="KW-0489">Methyltransferase</keyword>
<dbReference type="EMBL" id="GL883092">
    <property type="protein sequence ID" value="EGG11605.1"/>
    <property type="molecule type" value="Genomic_DNA"/>
</dbReference>
<evidence type="ECO:0000313" key="4">
    <source>
        <dbReference type="Proteomes" id="UP000001072"/>
    </source>
</evidence>
<reference evidence="4" key="1">
    <citation type="journal article" date="2011" name="Proc. Natl. Acad. Sci. U.S.A.">
        <title>Obligate biotrophy features unraveled by the genomic analysis of rust fungi.</title>
        <authorList>
            <person name="Duplessis S."/>
            <person name="Cuomo C.A."/>
            <person name="Lin Y.-C."/>
            <person name="Aerts A."/>
            <person name="Tisserant E."/>
            <person name="Veneault-Fourrey C."/>
            <person name="Joly D.L."/>
            <person name="Hacquard S."/>
            <person name="Amselem J."/>
            <person name="Cantarel B.L."/>
            <person name="Chiu R."/>
            <person name="Coutinho P.M."/>
            <person name="Feau N."/>
            <person name="Field M."/>
            <person name="Frey P."/>
            <person name="Gelhaye E."/>
            <person name="Goldberg J."/>
            <person name="Grabherr M.G."/>
            <person name="Kodira C.D."/>
            <person name="Kohler A."/>
            <person name="Kuees U."/>
            <person name="Lindquist E.A."/>
            <person name="Lucas S.M."/>
            <person name="Mago R."/>
            <person name="Mauceli E."/>
            <person name="Morin E."/>
            <person name="Murat C."/>
            <person name="Pangilinan J.L."/>
            <person name="Park R."/>
            <person name="Pearson M."/>
            <person name="Quesneville H."/>
            <person name="Rouhier N."/>
            <person name="Sakthikumar S."/>
            <person name="Salamov A.A."/>
            <person name="Schmutz J."/>
            <person name="Selles B."/>
            <person name="Shapiro H."/>
            <person name="Tanguay P."/>
            <person name="Tuskan G.A."/>
            <person name="Henrissat B."/>
            <person name="Van de Peer Y."/>
            <person name="Rouze P."/>
            <person name="Ellis J.G."/>
            <person name="Dodds P.N."/>
            <person name="Schein J.E."/>
            <person name="Zhong S."/>
            <person name="Hamelin R.C."/>
            <person name="Grigoriev I.V."/>
            <person name="Szabo L.J."/>
            <person name="Martin F."/>
        </authorList>
    </citation>
    <scope>NUCLEOTIDE SEQUENCE [LARGE SCALE GENOMIC DNA]</scope>
    <source>
        <strain evidence="4">98AG31 / pathotype 3-4-7</strain>
    </source>
</reference>
<dbReference type="InterPro" id="IPR007213">
    <property type="entry name" value="Ppm1/Ppm2/Tcmp"/>
</dbReference>
<dbReference type="Gene3D" id="3.40.50.150">
    <property type="entry name" value="Vaccinia Virus protein VP39"/>
    <property type="match status" value="1"/>
</dbReference>
<dbReference type="GO" id="GO:0030488">
    <property type="term" value="P:tRNA methylation"/>
    <property type="evidence" value="ECO:0007669"/>
    <property type="project" value="TreeGrafter"/>
</dbReference>
<evidence type="ECO:0000256" key="1">
    <source>
        <dbReference type="ARBA" id="ARBA00022603"/>
    </source>
</evidence>
<accession>F4R8H2</accession>
<dbReference type="PANTHER" id="PTHR46529:SF1">
    <property type="entry name" value="TRNA WYBUTOSINE-SYNTHESIZING PROTEIN 4"/>
    <property type="match status" value="1"/>
</dbReference>
<evidence type="ECO:0008006" key="5">
    <source>
        <dbReference type="Google" id="ProtNLM"/>
    </source>
</evidence>
<dbReference type="Pfam" id="PF04072">
    <property type="entry name" value="LCM"/>
    <property type="match status" value="1"/>
</dbReference>
<feature type="non-terminal residue" evidence="3">
    <location>
        <position position="202"/>
    </location>
</feature>
<keyword evidence="4" id="KW-1185">Reference proteome</keyword>
<evidence type="ECO:0000256" key="2">
    <source>
        <dbReference type="ARBA" id="ARBA00022679"/>
    </source>
</evidence>
<feature type="non-terminal residue" evidence="3">
    <location>
        <position position="1"/>
    </location>
</feature>
<dbReference type="GO" id="GO:0008175">
    <property type="term" value="F:tRNA methyltransferase activity"/>
    <property type="evidence" value="ECO:0007669"/>
    <property type="project" value="TreeGrafter"/>
</dbReference>
<dbReference type="InterPro" id="IPR029063">
    <property type="entry name" value="SAM-dependent_MTases_sf"/>
</dbReference>
<evidence type="ECO:0000313" key="3">
    <source>
        <dbReference type="EMBL" id="EGG11605.1"/>
    </source>
</evidence>
<dbReference type="OrthoDB" id="203237at2759"/>
<sequence>VIGTNDSSIVSKRSAERLGYFNQVQHLRHFVSKPRRRAPLINLGYAIRTIFVDLIIRKFLDTHQRPDASPPDSSIVIVNLGCGYDPGFFKLASSDDNSMRFHSNLLYVDTDYPALVKKKHAMISQSPELSAVLPGFSKIGPGNFVTASNEKMSYALLGCDLCDTKSFIDSLTKLLGKSNKPILFISEVSTVYMPADKSDQLL</sequence>
<dbReference type="GeneID" id="18927042"/>
<protein>
    <recommendedName>
        <fullName evidence="5">[Phosphatase 2A protein]-leucine-carboxy methyltransferase 1</fullName>
    </recommendedName>
</protein>
<dbReference type="HOGENOM" id="CLU_1357507_0_0_1"/>
<dbReference type="RefSeq" id="XP_007405240.1">
    <property type="nucleotide sequence ID" value="XM_007405178.1"/>
</dbReference>
<dbReference type="VEuPathDB" id="FungiDB:MELLADRAFT_28915"/>
<name>F4R8H2_MELLP</name>
<dbReference type="InParanoid" id="F4R8H2"/>
<dbReference type="SUPFAM" id="SSF53335">
    <property type="entry name" value="S-adenosyl-L-methionine-dependent methyltransferases"/>
    <property type="match status" value="1"/>
</dbReference>
<dbReference type="GO" id="GO:0031591">
    <property type="term" value="P:wybutosine biosynthetic process"/>
    <property type="evidence" value="ECO:0007669"/>
    <property type="project" value="TreeGrafter"/>
</dbReference>
<dbReference type="PANTHER" id="PTHR46529">
    <property type="entry name" value="TRNA WYBUTOSINE-SYNTHESIZING PROTEIN 4"/>
    <property type="match status" value="1"/>
</dbReference>
<gene>
    <name evidence="3" type="ORF">MELLADRAFT_28915</name>
</gene>
<dbReference type="Proteomes" id="UP000001072">
    <property type="component" value="Unassembled WGS sequence"/>
</dbReference>
<dbReference type="eggNOG" id="KOG2918">
    <property type="taxonomic scope" value="Eukaryota"/>
</dbReference>
<dbReference type="AlphaFoldDB" id="F4R8H2"/>
<dbReference type="STRING" id="747676.F4R8H2"/>